<organism evidence="2 3">
    <name type="scientific">Durusdinium trenchii</name>
    <dbReference type="NCBI Taxonomy" id="1381693"/>
    <lineage>
        <taxon>Eukaryota</taxon>
        <taxon>Sar</taxon>
        <taxon>Alveolata</taxon>
        <taxon>Dinophyceae</taxon>
        <taxon>Suessiales</taxon>
        <taxon>Symbiodiniaceae</taxon>
        <taxon>Durusdinium</taxon>
    </lineage>
</organism>
<keyword evidence="3" id="KW-1185">Reference proteome</keyword>
<protein>
    <submittedName>
        <fullName evidence="2">Uncharacterized protein</fullName>
    </submittedName>
</protein>
<gene>
    <name evidence="2" type="ORF">SCF082_LOCUS12040</name>
</gene>
<proteinExistence type="predicted"/>
<accession>A0ABP0JH02</accession>
<dbReference type="EMBL" id="CAXAMM010007270">
    <property type="protein sequence ID" value="CAK9013692.1"/>
    <property type="molecule type" value="Genomic_DNA"/>
</dbReference>
<evidence type="ECO:0000313" key="2">
    <source>
        <dbReference type="EMBL" id="CAK9013692.1"/>
    </source>
</evidence>
<feature type="compositionally biased region" description="Basic and acidic residues" evidence="1">
    <location>
        <begin position="46"/>
        <end position="62"/>
    </location>
</feature>
<feature type="compositionally biased region" description="Low complexity" evidence="1">
    <location>
        <begin position="70"/>
        <end position="90"/>
    </location>
</feature>
<feature type="compositionally biased region" description="Acidic residues" evidence="1">
    <location>
        <begin position="108"/>
        <end position="131"/>
    </location>
</feature>
<evidence type="ECO:0000313" key="3">
    <source>
        <dbReference type="Proteomes" id="UP001642464"/>
    </source>
</evidence>
<evidence type="ECO:0000256" key="1">
    <source>
        <dbReference type="SAM" id="MobiDB-lite"/>
    </source>
</evidence>
<reference evidence="2 3" key="1">
    <citation type="submission" date="2024-02" db="EMBL/GenBank/DDBJ databases">
        <authorList>
            <person name="Chen Y."/>
            <person name="Shah S."/>
            <person name="Dougan E. K."/>
            <person name="Thang M."/>
            <person name="Chan C."/>
        </authorList>
    </citation>
    <scope>NUCLEOTIDE SEQUENCE [LARGE SCALE GENOMIC DNA]</scope>
</reference>
<feature type="region of interest" description="Disordered" evidence="1">
    <location>
        <begin position="45"/>
        <end position="139"/>
    </location>
</feature>
<name>A0ABP0JH02_9DINO</name>
<sequence length="340" mass="36993">MASEVVFTATPEAFRAHQRKIKEAEQKEMAQKVAKARAARYNLTLRAKEMKKAKEAAEEHRRGSGRKSLARSLSKRLSSLSKRLSSASARRPGKGASTAASEAKAREDDEDGDEEDDTENDEGDDDEDDGEVVLWMGELARALEDQQENDINKAILTAFLSEAAPERVEEVDEMLEEYAGNEEELFDSLAKEHPVSKEDEEMLEAETRQALDEAIPDDASDYDEEDGGEYILSLTGDNFGKWAANVQGHMLKQRMLKGGATEEDVDAIMANQKQRKLLERAETLTNQESLAERLGAGLGESPGRTELAEMGQLGAAQPSAPPAVNDAAWAAAAPAGAALA</sequence>
<feature type="non-terminal residue" evidence="2">
    <location>
        <position position="340"/>
    </location>
</feature>
<dbReference type="Proteomes" id="UP001642464">
    <property type="component" value="Unassembled WGS sequence"/>
</dbReference>
<comment type="caution">
    <text evidence="2">The sequence shown here is derived from an EMBL/GenBank/DDBJ whole genome shotgun (WGS) entry which is preliminary data.</text>
</comment>